<keyword evidence="4" id="KW-0249">Electron transport</keyword>
<dbReference type="PROSITE" id="PS51379">
    <property type="entry name" value="4FE4S_FER_2"/>
    <property type="match status" value="1"/>
</dbReference>
<keyword evidence="6" id="KW-0411">Iron-sulfur</keyword>
<dbReference type="GO" id="GO:0005886">
    <property type="term" value="C:plasma membrane"/>
    <property type="evidence" value="ECO:0007669"/>
    <property type="project" value="TreeGrafter"/>
</dbReference>
<evidence type="ECO:0000313" key="10">
    <source>
        <dbReference type="Proteomes" id="UP000265882"/>
    </source>
</evidence>
<protein>
    <submittedName>
        <fullName evidence="9">4Fe-4S binding protein</fullName>
    </submittedName>
</protein>
<dbReference type="GO" id="GO:0051539">
    <property type="term" value="F:4 iron, 4 sulfur cluster binding"/>
    <property type="evidence" value="ECO:0007669"/>
    <property type="project" value="UniProtKB-KW"/>
</dbReference>
<sequence>MRRSFQIASTLITNSYFYGLFVGQLIYRGPLKYFCVPSFNCYSCPLAVFSCPIGAMQAVAAGMAYQVAFYAIGILGAVGAVAGRMACGWICPFGLLQEYLYKIPSPKFGVPRFLNYAKYGFLLIMVILLPAFLVNEFGVGEPYFCKLICPAGTLEGGIPIPLLEPAIRDQLGGIYMLKMSILVFFVGWMIVSHRAFCRTTCPLGAIYSLFNRFSLYSMSWNAVTCTKCDECYKQCPMGLKVYEEPNSLNCIRCLKCRDNCPTGSIAYSHRKLHRPPAVVEKLS</sequence>
<gene>
    <name evidence="9" type="ORF">C4520_13250</name>
</gene>
<proteinExistence type="predicted"/>
<dbReference type="InterPro" id="IPR017900">
    <property type="entry name" value="4Fe4S_Fe_S_CS"/>
</dbReference>
<keyword evidence="7" id="KW-0812">Transmembrane</keyword>
<feature type="transmembrane region" description="Helical" evidence="7">
    <location>
        <begin position="6"/>
        <end position="27"/>
    </location>
</feature>
<evidence type="ECO:0000313" key="9">
    <source>
        <dbReference type="EMBL" id="RJP19151.1"/>
    </source>
</evidence>
<dbReference type="PANTHER" id="PTHR30176">
    <property type="entry name" value="FERREDOXIN-TYPE PROTEIN NAPH"/>
    <property type="match status" value="1"/>
</dbReference>
<evidence type="ECO:0000259" key="8">
    <source>
        <dbReference type="PROSITE" id="PS51379"/>
    </source>
</evidence>
<keyword evidence="5" id="KW-0408">Iron</keyword>
<dbReference type="Pfam" id="PF12801">
    <property type="entry name" value="Fer4_5"/>
    <property type="match status" value="3"/>
</dbReference>
<dbReference type="AlphaFoldDB" id="A0A3A4NU92"/>
<evidence type="ECO:0000256" key="7">
    <source>
        <dbReference type="SAM" id="Phobius"/>
    </source>
</evidence>
<evidence type="ECO:0000256" key="1">
    <source>
        <dbReference type="ARBA" id="ARBA00022448"/>
    </source>
</evidence>
<feature type="transmembrane region" description="Helical" evidence="7">
    <location>
        <begin position="39"/>
        <end position="61"/>
    </location>
</feature>
<organism evidence="9 10">
    <name type="scientific">Abyssobacteria bacterium (strain SURF_5)</name>
    <dbReference type="NCBI Taxonomy" id="2093360"/>
    <lineage>
        <taxon>Bacteria</taxon>
        <taxon>Pseudomonadati</taxon>
        <taxon>Candidatus Hydrogenedentota</taxon>
        <taxon>Candidatus Abyssobacteria</taxon>
    </lineage>
</organism>
<keyword evidence="1" id="KW-0813">Transport</keyword>
<keyword evidence="7" id="KW-0472">Membrane</keyword>
<dbReference type="Gene3D" id="3.30.70.20">
    <property type="match status" value="1"/>
</dbReference>
<keyword evidence="2" id="KW-0004">4Fe-4S</keyword>
<dbReference type="InterPro" id="IPR017896">
    <property type="entry name" value="4Fe4S_Fe-S-bd"/>
</dbReference>
<comment type="caution">
    <text evidence="9">The sequence shown here is derived from an EMBL/GenBank/DDBJ whole genome shotgun (WGS) entry which is preliminary data.</text>
</comment>
<name>A0A3A4NU92_ABYX5</name>
<dbReference type="PROSITE" id="PS00198">
    <property type="entry name" value="4FE4S_FER_1"/>
    <property type="match status" value="1"/>
</dbReference>
<evidence type="ECO:0000256" key="3">
    <source>
        <dbReference type="ARBA" id="ARBA00022723"/>
    </source>
</evidence>
<dbReference type="Proteomes" id="UP000265882">
    <property type="component" value="Unassembled WGS sequence"/>
</dbReference>
<dbReference type="SUPFAM" id="SSF54862">
    <property type="entry name" value="4Fe-4S ferredoxins"/>
    <property type="match status" value="1"/>
</dbReference>
<feature type="domain" description="4Fe-4S ferredoxin-type" evidence="8">
    <location>
        <begin position="239"/>
        <end position="270"/>
    </location>
</feature>
<accession>A0A3A4NU92</accession>
<dbReference type="InterPro" id="IPR051684">
    <property type="entry name" value="Electron_Trans/Redox"/>
</dbReference>
<feature type="transmembrane region" description="Helical" evidence="7">
    <location>
        <begin position="116"/>
        <end position="134"/>
    </location>
</feature>
<evidence type="ECO:0000256" key="4">
    <source>
        <dbReference type="ARBA" id="ARBA00022982"/>
    </source>
</evidence>
<evidence type="ECO:0000256" key="6">
    <source>
        <dbReference type="ARBA" id="ARBA00023014"/>
    </source>
</evidence>
<keyword evidence="7" id="KW-1133">Transmembrane helix</keyword>
<dbReference type="EMBL" id="QZKU01000092">
    <property type="protein sequence ID" value="RJP19151.1"/>
    <property type="molecule type" value="Genomic_DNA"/>
</dbReference>
<reference evidence="9 10" key="1">
    <citation type="journal article" date="2017" name="ISME J.">
        <title>Energy and carbon metabolisms in a deep terrestrial subsurface fluid microbial community.</title>
        <authorList>
            <person name="Momper L."/>
            <person name="Jungbluth S.P."/>
            <person name="Lee M.D."/>
            <person name="Amend J.P."/>
        </authorList>
    </citation>
    <scope>NUCLEOTIDE SEQUENCE [LARGE SCALE GENOMIC DNA]</scope>
    <source>
        <strain evidence="9">SURF_5</strain>
    </source>
</reference>
<dbReference type="PANTHER" id="PTHR30176:SF3">
    <property type="entry name" value="FERREDOXIN-TYPE PROTEIN NAPH"/>
    <property type="match status" value="1"/>
</dbReference>
<evidence type="ECO:0000256" key="2">
    <source>
        <dbReference type="ARBA" id="ARBA00022485"/>
    </source>
</evidence>
<evidence type="ECO:0000256" key="5">
    <source>
        <dbReference type="ARBA" id="ARBA00023004"/>
    </source>
</evidence>
<feature type="transmembrane region" description="Helical" evidence="7">
    <location>
        <begin position="172"/>
        <end position="191"/>
    </location>
</feature>
<dbReference type="GO" id="GO:0046872">
    <property type="term" value="F:metal ion binding"/>
    <property type="evidence" value="ECO:0007669"/>
    <property type="project" value="UniProtKB-KW"/>
</dbReference>
<keyword evidence="3" id="KW-0479">Metal-binding</keyword>
<feature type="transmembrane region" description="Helical" evidence="7">
    <location>
        <begin position="67"/>
        <end position="95"/>
    </location>
</feature>